<comment type="caution">
    <text evidence="1">The sequence shown here is derived from an EMBL/GenBank/DDBJ whole genome shotgun (WGS) entry which is preliminary data.</text>
</comment>
<dbReference type="Proteomes" id="UP000013248">
    <property type="component" value="Unassembled WGS sequence"/>
</dbReference>
<proteinExistence type="predicted"/>
<dbReference type="EMBL" id="APRP01000014">
    <property type="protein sequence ID" value="ENX02735.1"/>
    <property type="molecule type" value="Genomic_DNA"/>
</dbReference>
<evidence type="ECO:0000313" key="1">
    <source>
        <dbReference type="EMBL" id="ENX02735.1"/>
    </source>
</evidence>
<sequence length="31" mass="3982">MKKEFELHAFDEILDDIKYWYLENLNKKEMF</sequence>
<reference evidence="1 2" key="1">
    <citation type="submission" date="2013-02" db="EMBL/GenBank/DDBJ databases">
        <title>The Genome Sequence of Acinetobacter sp. ANC 3862.</title>
        <authorList>
            <consortium name="The Broad Institute Genome Sequencing Platform"/>
            <consortium name="The Broad Institute Genome Sequencing Center for Infectious Disease"/>
            <person name="Cerqueira G."/>
            <person name="Feldgarden M."/>
            <person name="Courvalin P."/>
            <person name="Perichon B."/>
            <person name="Grillot-Courvalin C."/>
            <person name="Clermont D."/>
            <person name="Rocha E."/>
            <person name="Yoon E.-J."/>
            <person name="Nemec A."/>
            <person name="Walker B."/>
            <person name="Young S.K."/>
            <person name="Zeng Q."/>
            <person name="Gargeya S."/>
            <person name="Fitzgerald M."/>
            <person name="Haas B."/>
            <person name="Abouelleil A."/>
            <person name="Alvarado L."/>
            <person name="Arachchi H.M."/>
            <person name="Berlin A.M."/>
            <person name="Chapman S.B."/>
            <person name="Dewar J."/>
            <person name="Goldberg J."/>
            <person name="Griggs A."/>
            <person name="Gujja S."/>
            <person name="Hansen M."/>
            <person name="Howarth C."/>
            <person name="Imamovic A."/>
            <person name="Larimer J."/>
            <person name="McCowan C."/>
            <person name="Murphy C."/>
            <person name="Neiman D."/>
            <person name="Pearson M."/>
            <person name="Priest M."/>
            <person name="Roberts A."/>
            <person name="Saif S."/>
            <person name="Shea T."/>
            <person name="Sisk P."/>
            <person name="Sykes S."/>
            <person name="Wortman J."/>
            <person name="Nusbaum C."/>
            <person name="Birren B."/>
        </authorList>
    </citation>
    <scope>NUCLEOTIDE SEQUENCE [LARGE SCALE GENOMIC DNA]</scope>
    <source>
        <strain evidence="1 2">ANC 3862</strain>
    </source>
</reference>
<accession>N9NL62</accession>
<dbReference type="STRING" id="1217705.F900_01183"/>
<evidence type="ECO:0000313" key="2">
    <source>
        <dbReference type="Proteomes" id="UP000013248"/>
    </source>
</evidence>
<organism evidence="1 2">
    <name type="scientific">Acinetobacter modestus</name>
    <dbReference type="NCBI Taxonomy" id="1776740"/>
    <lineage>
        <taxon>Bacteria</taxon>
        <taxon>Pseudomonadati</taxon>
        <taxon>Pseudomonadota</taxon>
        <taxon>Gammaproteobacteria</taxon>
        <taxon>Moraxellales</taxon>
        <taxon>Moraxellaceae</taxon>
        <taxon>Acinetobacter</taxon>
    </lineage>
</organism>
<protein>
    <submittedName>
        <fullName evidence="1">Uncharacterized protein</fullName>
    </submittedName>
</protein>
<gene>
    <name evidence="1" type="ORF">F900_01183</name>
</gene>
<dbReference type="HOGENOM" id="CLU_3394671_0_0_6"/>
<name>N9NL62_9GAMM</name>
<dbReference type="AlphaFoldDB" id="N9NL62"/>